<keyword evidence="1" id="KW-0963">Cytoplasm</keyword>
<dbReference type="GO" id="GO:0006744">
    <property type="term" value="P:ubiquinone biosynthetic process"/>
    <property type="evidence" value="ECO:0007669"/>
    <property type="project" value="UniProtKB-UniRule"/>
</dbReference>
<protein>
    <recommendedName>
        <fullName evidence="1">Ubiquinone biosynthesis accessory factor UbiJ</fullName>
    </recommendedName>
</protein>
<dbReference type="GO" id="GO:0005737">
    <property type="term" value="C:cytoplasm"/>
    <property type="evidence" value="ECO:0007669"/>
    <property type="project" value="UniProtKB-SubCell"/>
</dbReference>
<gene>
    <name evidence="1" type="primary">ubiJ</name>
    <name evidence="4" type="ORF">CWI83_07575</name>
</gene>
<accession>A0A432ZFU6</accession>
<dbReference type="SUPFAM" id="SSF55718">
    <property type="entry name" value="SCP-like"/>
    <property type="match status" value="1"/>
</dbReference>
<dbReference type="HAMAP" id="MF_02215">
    <property type="entry name" value="UbiJ"/>
    <property type="match status" value="1"/>
</dbReference>
<comment type="similarity">
    <text evidence="1">Belongs to the UbiJ family.</text>
</comment>
<dbReference type="RefSeq" id="WP_126827722.1">
    <property type="nucleotide sequence ID" value="NZ_PIQG01000003.1"/>
</dbReference>
<evidence type="ECO:0000256" key="2">
    <source>
        <dbReference type="SAM" id="Coils"/>
    </source>
</evidence>
<feature type="coiled-coil region" evidence="2">
    <location>
        <begin position="174"/>
        <end position="201"/>
    </location>
</feature>
<comment type="subcellular location">
    <subcellularLocation>
        <location evidence="1">Cytoplasm</location>
    </subcellularLocation>
</comment>
<dbReference type="OrthoDB" id="5801225at2"/>
<dbReference type="EMBL" id="PIQG01000003">
    <property type="protein sequence ID" value="RUO76774.1"/>
    <property type="molecule type" value="Genomic_DNA"/>
</dbReference>
<comment type="function">
    <text evidence="1">Required for ubiquinone (coenzyme Q) biosynthesis. Binds hydrophobic ubiquinone biosynthetic intermediates via its SCP2 domain and is essential for the stability of the Ubi complex. May constitute a docking platform where Ubi enzymes assemble and access their SCP2-bound polyprenyl substrates.</text>
</comment>
<dbReference type="PANTHER" id="PTHR38693:SF1">
    <property type="entry name" value="UBIQUINONE BIOSYNTHESIS ACCESSORY FACTOR UBIJ"/>
    <property type="match status" value="1"/>
</dbReference>
<evidence type="ECO:0000313" key="5">
    <source>
        <dbReference type="Proteomes" id="UP000288279"/>
    </source>
</evidence>
<dbReference type="InterPro" id="IPR036527">
    <property type="entry name" value="SCP2_sterol-bd_dom_sf"/>
</dbReference>
<organism evidence="4 5">
    <name type="scientific">Pseudidiomarina taiwanensis</name>
    <dbReference type="NCBI Taxonomy" id="337250"/>
    <lineage>
        <taxon>Bacteria</taxon>
        <taxon>Pseudomonadati</taxon>
        <taxon>Pseudomonadota</taxon>
        <taxon>Gammaproteobacteria</taxon>
        <taxon>Alteromonadales</taxon>
        <taxon>Idiomarinaceae</taxon>
        <taxon>Pseudidiomarina</taxon>
    </lineage>
</organism>
<evidence type="ECO:0000313" key="4">
    <source>
        <dbReference type="EMBL" id="RUO76774.1"/>
    </source>
</evidence>
<dbReference type="InterPro" id="IPR038989">
    <property type="entry name" value="UbiJ"/>
</dbReference>
<dbReference type="AlphaFoldDB" id="A0A432ZFU6"/>
<dbReference type="InterPro" id="IPR003033">
    <property type="entry name" value="SCP2_sterol-bd_dom"/>
</dbReference>
<reference evidence="4 5" key="1">
    <citation type="journal article" date="2011" name="Front. Microbiol.">
        <title>Genomic signatures of strain selection and enhancement in Bacillus atrophaeus var. globigii, a historical biowarfare simulant.</title>
        <authorList>
            <person name="Gibbons H.S."/>
            <person name="Broomall S.M."/>
            <person name="McNew L.A."/>
            <person name="Daligault H."/>
            <person name="Chapman C."/>
            <person name="Bruce D."/>
            <person name="Karavis M."/>
            <person name="Krepps M."/>
            <person name="McGregor P.A."/>
            <person name="Hong C."/>
            <person name="Park K.H."/>
            <person name="Akmal A."/>
            <person name="Feldman A."/>
            <person name="Lin J.S."/>
            <person name="Chang W.E."/>
            <person name="Higgs B.W."/>
            <person name="Demirev P."/>
            <person name="Lindquist J."/>
            <person name="Liem A."/>
            <person name="Fochler E."/>
            <person name="Read T.D."/>
            <person name="Tapia R."/>
            <person name="Johnson S."/>
            <person name="Bishop-Lilly K.A."/>
            <person name="Detter C."/>
            <person name="Han C."/>
            <person name="Sozhamannan S."/>
            <person name="Rosenzweig C.N."/>
            <person name="Skowronski E.W."/>
        </authorList>
    </citation>
    <scope>NUCLEOTIDE SEQUENCE [LARGE SCALE GENOMIC DNA]</scope>
    <source>
        <strain evidence="4 5">PIT1</strain>
    </source>
</reference>
<dbReference type="UniPathway" id="UPA00232"/>
<feature type="domain" description="SCP2" evidence="3">
    <location>
        <begin position="16"/>
        <end position="112"/>
    </location>
</feature>
<keyword evidence="5" id="KW-1185">Reference proteome</keyword>
<comment type="pathway">
    <text evidence="1">Cofactor biosynthesis; ubiquinone biosynthesis.</text>
</comment>
<keyword evidence="2" id="KW-0175">Coiled coil</keyword>
<name>A0A432ZFU6_9GAMM</name>
<evidence type="ECO:0000256" key="1">
    <source>
        <dbReference type="HAMAP-Rule" id="MF_02215"/>
    </source>
</evidence>
<dbReference type="Proteomes" id="UP000288279">
    <property type="component" value="Unassembled WGS sequence"/>
</dbReference>
<sequence length="201" mass="23251">MLWTVLPTSLAEQLANSLLQLDEGSTERLASLAGRRIRLTLAELGQPLTMTVTESELLLSWVDQEAVDCHIMTRLAVLPELRDRANITRLIKADALDIEGDPMLAQQLSKLFTELDIDWPEQLSRRIGDVPTQFLLQAWRRSRRWFNEVATDQQQWLRDVLIEEKKLTPSRTEYELFSDEVQQLRAAVDRLERSLSQIRGR</sequence>
<keyword evidence="1" id="KW-0831">Ubiquinone biosynthesis</keyword>
<comment type="caution">
    <text evidence="4">The sequence shown here is derived from an EMBL/GenBank/DDBJ whole genome shotgun (WGS) entry which is preliminary data.</text>
</comment>
<evidence type="ECO:0000259" key="3">
    <source>
        <dbReference type="Pfam" id="PF02036"/>
    </source>
</evidence>
<dbReference type="PANTHER" id="PTHR38693">
    <property type="entry name" value="UBIQUINONE BIOSYNTHESIS PROTEIN UBIJ"/>
    <property type="match status" value="1"/>
</dbReference>
<dbReference type="Pfam" id="PF02036">
    <property type="entry name" value="SCP2"/>
    <property type="match status" value="1"/>
</dbReference>
<proteinExistence type="inferred from homology"/>